<sequence>MPSHSPRHSVQSSGSSTSTGSSAVSPASTAPSSLWDYVGWKGSVTSPAVEREEMIPSPEPLEPNTTNASTLWSRMAAVAGGLSVNVNINKAWETQDDLPEPDTPPGRDSRVTTALKKHYIKQVNDPRQLPAWLFTDIERQVGQSYSQREPRSSGGRDEIMRNSPPTHEYPAPVRSRARHNHAYTSSQPTIRRERIEGVTYDGEAPGPNRVATRLRTMRDARRGPPIEREAYAPAQAPPEPQPVVVAPPRPRVGLPARPGRPRRE</sequence>
<feature type="region of interest" description="Disordered" evidence="1">
    <location>
        <begin position="141"/>
        <end position="264"/>
    </location>
</feature>
<protein>
    <submittedName>
        <fullName evidence="2">Uncharacterized protein</fullName>
    </submittedName>
</protein>
<accession>A0A8H3CRZ2</accession>
<organism evidence="2 3">
    <name type="scientific">Rhizoctonia solani</name>
    <dbReference type="NCBI Taxonomy" id="456999"/>
    <lineage>
        <taxon>Eukaryota</taxon>
        <taxon>Fungi</taxon>
        <taxon>Dikarya</taxon>
        <taxon>Basidiomycota</taxon>
        <taxon>Agaricomycotina</taxon>
        <taxon>Agaricomycetes</taxon>
        <taxon>Cantharellales</taxon>
        <taxon>Ceratobasidiaceae</taxon>
        <taxon>Rhizoctonia</taxon>
    </lineage>
</organism>
<feature type="compositionally biased region" description="Basic and acidic residues" evidence="1">
    <location>
        <begin position="216"/>
        <end position="230"/>
    </location>
</feature>
<evidence type="ECO:0000313" key="2">
    <source>
        <dbReference type="EMBL" id="CAE6491778.1"/>
    </source>
</evidence>
<dbReference type="AlphaFoldDB" id="A0A8H3CRZ2"/>
<gene>
    <name evidence="2" type="ORF">RDB_LOCUS84781</name>
</gene>
<name>A0A8H3CRZ2_9AGAM</name>
<feature type="compositionally biased region" description="Low complexity" evidence="1">
    <location>
        <begin position="9"/>
        <end position="33"/>
    </location>
</feature>
<evidence type="ECO:0000313" key="3">
    <source>
        <dbReference type="Proteomes" id="UP000663850"/>
    </source>
</evidence>
<reference evidence="2" key="1">
    <citation type="submission" date="2021-01" db="EMBL/GenBank/DDBJ databases">
        <authorList>
            <person name="Kaushik A."/>
        </authorList>
    </citation>
    <scope>NUCLEOTIDE SEQUENCE</scope>
    <source>
        <strain evidence="2">Type strain: AG8-Rh-89/</strain>
    </source>
</reference>
<feature type="compositionally biased region" description="Pro residues" evidence="1">
    <location>
        <begin position="235"/>
        <end position="250"/>
    </location>
</feature>
<dbReference type="Proteomes" id="UP000663850">
    <property type="component" value="Unassembled WGS sequence"/>
</dbReference>
<proteinExistence type="predicted"/>
<feature type="compositionally biased region" description="Basic and acidic residues" evidence="1">
    <location>
        <begin position="148"/>
        <end position="160"/>
    </location>
</feature>
<comment type="caution">
    <text evidence="2">The sequence shown here is derived from an EMBL/GenBank/DDBJ whole genome shotgun (WGS) entry which is preliminary data.</text>
</comment>
<dbReference type="EMBL" id="CAJMWZ010004552">
    <property type="protein sequence ID" value="CAE6491778.1"/>
    <property type="molecule type" value="Genomic_DNA"/>
</dbReference>
<evidence type="ECO:0000256" key="1">
    <source>
        <dbReference type="SAM" id="MobiDB-lite"/>
    </source>
</evidence>
<feature type="region of interest" description="Disordered" evidence="1">
    <location>
        <begin position="1"/>
        <end position="38"/>
    </location>
</feature>